<name>K6W281_9ACTN</name>
<feature type="transmembrane region" description="Helical" evidence="2">
    <location>
        <begin position="15"/>
        <end position="39"/>
    </location>
</feature>
<dbReference type="InterPro" id="IPR024516">
    <property type="entry name" value="Mce_C"/>
</dbReference>
<dbReference type="InterPro" id="IPR003399">
    <property type="entry name" value="Mce/MlaD"/>
</dbReference>
<protein>
    <submittedName>
        <fullName evidence="5">Mce family protein</fullName>
    </submittedName>
</protein>
<dbReference type="NCBIfam" id="TIGR00996">
    <property type="entry name" value="Mtu_fam_mce"/>
    <property type="match status" value="1"/>
</dbReference>
<proteinExistence type="predicted"/>
<dbReference type="Proteomes" id="UP000008363">
    <property type="component" value="Unassembled WGS sequence"/>
</dbReference>
<dbReference type="GO" id="GO:0005576">
    <property type="term" value="C:extracellular region"/>
    <property type="evidence" value="ECO:0007669"/>
    <property type="project" value="TreeGrafter"/>
</dbReference>
<keyword evidence="2" id="KW-0812">Transmembrane</keyword>
<organism evidence="5 6">
    <name type="scientific">Gordonia rhizosphera NBRC 16068</name>
    <dbReference type="NCBI Taxonomy" id="1108045"/>
    <lineage>
        <taxon>Bacteria</taxon>
        <taxon>Bacillati</taxon>
        <taxon>Actinomycetota</taxon>
        <taxon>Actinomycetes</taxon>
        <taxon>Mycobacteriales</taxon>
        <taxon>Gordoniaceae</taxon>
        <taxon>Gordonia</taxon>
    </lineage>
</organism>
<dbReference type="InterPro" id="IPR005693">
    <property type="entry name" value="Mce"/>
</dbReference>
<evidence type="ECO:0000259" key="3">
    <source>
        <dbReference type="Pfam" id="PF02470"/>
    </source>
</evidence>
<feature type="domain" description="Mce/MlaD" evidence="3">
    <location>
        <begin position="41"/>
        <end position="116"/>
    </location>
</feature>
<feature type="domain" description="Mammalian cell entry C-terminal" evidence="4">
    <location>
        <begin position="126"/>
        <end position="341"/>
    </location>
</feature>
<gene>
    <name evidence="5" type="primary">mceA</name>
    <name evidence="5" type="ORF">GORHZ_213_00510</name>
</gene>
<dbReference type="eggNOG" id="COG1463">
    <property type="taxonomic scope" value="Bacteria"/>
</dbReference>
<dbReference type="RefSeq" id="WP_006338306.1">
    <property type="nucleotide sequence ID" value="NZ_BAHC01000213.1"/>
</dbReference>
<comment type="caution">
    <text evidence="5">The sequence shown here is derived from an EMBL/GenBank/DDBJ whole genome shotgun (WGS) entry which is preliminary data.</text>
</comment>
<keyword evidence="2" id="KW-0472">Membrane</keyword>
<evidence type="ECO:0000256" key="2">
    <source>
        <dbReference type="SAM" id="Phobius"/>
    </source>
</evidence>
<dbReference type="PANTHER" id="PTHR33371">
    <property type="entry name" value="INTERMEMBRANE PHOSPHOLIPID TRANSPORT SYSTEM BINDING PROTEIN MLAD-RELATED"/>
    <property type="match status" value="1"/>
</dbReference>
<dbReference type="Pfam" id="PF02470">
    <property type="entry name" value="MlaD"/>
    <property type="match status" value="1"/>
</dbReference>
<dbReference type="Pfam" id="PF11887">
    <property type="entry name" value="Mce4_CUP1"/>
    <property type="match status" value="1"/>
</dbReference>
<sequence length="392" mass="41408">MARGQERSKTVRRSAAVIMVTALVAVIAAAAGQFLGWFASTEQVTLVAPRAGLVMTTDAKVRLRGVEVGRVGSITEQDGQAVLTLDIASDQISQIPGNVGADIKSNTIFGAKTVNFVVPTSGPEGTLQPGQTIDADHVEVELNTVFQQLVNVLAELQPEKLNATVGAIDTALEGNGAEIGASLAQLDTLLGTTNKYLPALNRLLREAATTTDIYADAMPDLMRTVDNFTYLGDSLVDNAANLDALLIDATGMANTINGILEPSKATLISTLTNFDPVSQLLGYQAPGIKCFLDTAAVGAQLAKPYFGGRNGMLLLYAGLLPGKEPYHYPQSLPRVGAAGPPTCAGGLSDPTTTEHSNFYVTDNAPVPYQPRTTPKVNREKLFQLLFTEPPRG</sequence>
<dbReference type="PANTHER" id="PTHR33371:SF19">
    <property type="entry name" value="MCE-FAMILY PROTEIN MCE4A"/>
    <property type="match status" value="1"/>
</dbReference>
<feature type="compositionally biased region" description="Polar residues" evidence="1">
    <location>
        <begin position="349"/>
        <end position="360"/>
    </location>
</feature>
<dbReference type="AlphaFoldDB" id="K6W281"/>
<keyword evidence="6" id="KW-1185">Reference proteome</keyword>
<dbReference type="GO" id="GO:0051701">
    <property type="term" value="P:biological process involved in interaction with host"/>
    <property type="evidence" value="ECO:0007669"/>
    <property type="project" value="TreeGrafter"/>
</dbReference>
<dbReference type="STRING" id="1108045.GORHZ_213_00510"/>
<evidence type="ECO:0000259" key="4">
    <source>
        <dbReference type="Pfam" id="PF11887"/>
    </source>
</evidence>
<evidence type="ECO:0000313" key="5">
    <source>
        <dbReference type="EMBL" id="GAB93275.1"/>
    </source>
</evidence>
<keyword evidence="2" id="KW-1133">Transmembrane helix</keyword>
<evidence type="ECO:0000313" key="6">
    <source>
        <dbReference type="Proteomes" id="UP000008363"/>
    </source>
</evidence>
<feature type="region of interest" description="Disordered" evidence="1">
    <location>
        <begin position="339"/>
        <end position="372"/>
    </location>
</feature>
<accession>K6W281</accession>
<reference evidence="5 6" key="1">
    <citation type="submission" date="2012-08" db="EMBL/GenBank/DDBJ databases">
        <title>Whole genome shotgun sequence of Gordonia rhizosphera NBRC 16068.</title>
        <authorList>
            <person name="Takarada H."/>
            <person name="Isaki S."/>
            <person name="Hosoyama A."/>
            <person name="Tsuchikane K."/>
            <person name="Katsumata H."/>
            <person name="Baba S."/>
            <person name="Ohji S."/>
            <person name="Yamazaki S."/>
            <person name="Fujita N."/>
        </authorList>
    </citation>
    <scope>NUCLEOTIDE SEQUENCE [LARGE SCALE GENOMIC DNA]</scope>
    <source>
        <strain evidence="5 6">NBRC 16068</strain>
    </source>
</reference>
<evidence type="ECO:0000256" key="1">
    <source>
        <dbReference type="SAM" id="MobiDB-lite"/>
    </source>
</evidence>
<dbReference type="InterPro" id="IPR052336">
    <property type="entry name" value="MlaD_Phospholipid_Transporter"/>
</dbReference>
<dbReference type="EMBL" id="BAHC01000213">
    <property type="protein sequence ID" value="GAB93275.1"/>
    <property type="molecule type" value="Genomic_DNA"/>
</dbReference>